<gene>
    <name evidence="1" type="ORF">GARC_4831</name>
</gene>
<evidence type="ECO:0000313" key="1">
    <source>
        <dbReference type="EMBL" id="GAC21768.1"/>
    </source>
</evidence>
<dbReference type="Pfam" id="PF20137">
    <property type="entry name" value="BubE"/>
    <property type="match status" value="1"/>
</dbReference>
<dbReference type="STRING" id="493475.GARC_4831"/>
<dbReference type="EMBL" id="BAEO01000065">
    <property type="protein sequence ID" value="GAC21768.1"/>
    <property type="molecule type" value="Genomic_DNA"/>
</dbReference>
<dbReference type="InterPro" id="IPR045384">
    <property type="entry name" value="DUF6527"/>
</dbReference>
<keyword evidence="2" id="KW-1185">Reference proteome</keyword>
<organism evidence="1 2">
    <name type="scientific">Paraglaciecola arctica BSs20135</name>
    <dbReference type="NCBI Taxonomy" id="493475"/>
    <lineage>
        <taxon>Bacteria</taxon>
        <taxon>Pseudomonadati</taxon>
        <taxon>Pseudomonadota</taxon>
        <taxon>Gammaproteobacteria</taxon>
        <taxon>Alteromonadales</taxon>
        <taxon>Alteromonadaceae</taxon>
        <taxon>Paraglaciecola</taxon>
    </lineage>
</organism>
<dbReference type="eggNOG" id="ENOG5032SZZ">
    <property type="taxonomic scope" value="Bacteria"/>
</dbReference>
<protein>
    <submittedName>
        <fullName evidence="1">Uncharacterized protein</fullName>
    </submittedName>
</protein>
<proteinExistence type="predicted"/>
<reference evidence="1 2" key="1">
    <citation type="journal article" date="2017" name="Antonie Van Leeuwenhoek">
        <title>Rhizobium rhizosphaerae sp. nov., a novel species isolated from rice rhizosphere.</title>
        <authorList>
            <person name="Zhao J.J."/>
            <person name="Zhang J."/>
            <person name="Zhang R.J."/>
            <person name="Zhang C.W."/>
            <person name="Yin H.Q."/>
            <person name="Zhang X.X."/>
        </authorList>
    </citation>
    <scope>NUCLEOTIDE SEQUENCE [LARGE SCALE GENOMIC DNA]</scope>
    <source>
        <strain evidence="1 2">BSs20135</strain>
    </source>
</reference>
<dbReference type="Proteomes" id="UP000006327">
    <property type="component" value="Unassembled WGS sequence"/>
</dbReference>
<comment type="caution">
    <text evidence="1">The sequence shown here is derived from an EMBL/GenBank/DDBJ whole genome shotgun (WGS) entry which is preliminary data.</text>
</comment>
<name>K6YYF1_9ALTE</name>
<dbReference type="AlphaFoldDB" id="K6YYF1"/>
<accession>K6YYF1</accession>
<evidence type="ECO:0000313" key="2">
    <source>
        <dbReference type="Proteomes" id="UP000006327"/>
    </source>
</evidence>
<sequence length="131" mass="15046">MMQHKFVEFIPEDVQQGMLYVSVEYGTAVHKCCCGCGEEVVTPLTPTDWKLIFDGATVSLHPSIGNWSFKCQSHYFIRNNETKWCASWKKEQIIAGKSIDAARKAAHFKEPERDNLWTLAYSKVKAFFNHI</sequence>